<evidence type="ECO:0000313" key="1">
    <source>
        <dbReference type="EMBL" id="AKL96435.1"/>
    </source>
</evidence>
<organism evidence="1 2">
    <name type="scientific">Clostridium aceticum</name>
    <dbReference type="NCBI Taxonomy" id="84022"/>
    <lineage>
        <taxon>Bacteria</taxon>
        <taxon>Bacillati</taxon>
        <taxon>Bacillota</taxon>
        <taxon>Clostridia</taxon>
        <taxon>Eubacteriales</taxon>
        <taxon>Clostridiaceae</taxon>
        <taxon>Clostridium</taxon>
    </lineage>
</organism>
<dbReference type="RefSeq" id="WP_044824527.1">
    <property type="nucleotide sequence ID" value="NZ_CP009687.1"/>
</dbReference>
<accession>A0A0D8IAT2</accession>
<dbReference type="AlphaFoldDB" id="A0A0D8IAT2"/>
<dbReference type="Proteomes" id="UP000035704">
    <property type="component" value="Chromosome"/>
</dbReference>
<dbReference type="EMBL" id="CP009687">
    <property type="protein sequence ID" value="AKL96435.1"/>
    <property type="molecule type" value="Genomic_DNA"/>
</dbReference>
<reference evidence="1 2" key="1">
    <citation type="submission" date="2014-10" db="EMBL/GenBank/DDBJ databases">
        <title>Genome sequence of Clostridium aceticum DSM 1496.</title>
        <authorList>
            <person name="Poehlein A."/>
            <person name="Schiel-Bengelsdorf B."/>
            <person name="Gottschalk G."/>
            <person name="Duerre P."/>
            <person name="Daniel R."/>
        </authorList>
    </citation>
    <scope>NUCLEOTIDE SEQUENCE [LARGE SCALE GENOMIC DNA]</scope>
    <source>
        <strain evidence="1 2">DSM 1496</strain>
    </source>
</reference>
<protein>
    <submittedName>
        <fullName evidence="1">Uncharacterized protein</fullName>
    </submittedName>
</protein>
<evidence type="ECO:0000313" key="2">
    <source>
        <dbReference type="Proteomes" id="UP000035704"/>
    </source>
</evidence>
<keyword evidence="2" id="KW-1185">Reference proteome</keyword>
<dbReference type="Pfam" id="PF02906">
    <property type="entry name" value="Fe_hyd_lg_C"/>
    <property type="match status" value="1"/>
</dbReference>
<dbReference type="SUPFAM" id="SSF53920">
    <property type="entry name" value="Fe-only hydrogenase"/>
    <property type="match status" value="1"/>
</dbReference>
<dbReference type="STRING" id="84022.CACET_c29910"/>
<dbReference type="InterPro" id="IPR004108">
    <property type="entry name" value="Fe_hydrogenase_lsu_C"/>
</dbReference>
<sequence>MGNHKKQFVWLNPVVESIVGSDYYKLLKHIEDQGYTVVTCSNQADRIRNAYKAYIQGTKHKPVIDARCPAIIQYIKEKYPEALDKIAPIDPILIACAHELYEKHIKKDSKTATLTIVTPCTQLVDFGEAVFCEGMEFLTWKQFKKNIDYKMIDEKLSASPIPLGFFDSLAMKVEKASGEEEIEHVIKNIISNDICREIELCELLLCQDGCHNGDGL</sequence>
<gene>
    <name evidence="1" type="ORF">CACET_c29910</name>
</gene>
<dbReference type="KEGG" id="cace:CACET_c29910"/>
<name>A0A0D8IAT2_9CLOT</name>
<proteinExistence type="predicted"/>
<dbReference type="PATRIC" id="fig|84022.5.peg.3882"/>
<dbReference type="OrthoDB" id="5360656at2"/>
<dbReference type="InterPro" id="IPR009016">
    <property type="entry name" value="Fe_hydrogenase"/>
</dbReference>